<dbReference type="EMBL" id="SOCA01000002">
    <property type="protein sequence ID" value="TDU73388.1"/>
    <property type="molecule type" value="Genomic_DNA"/>
</dbReference>
<organism evidence="1 2">
    <name type="scientific">Prosthecobacter fusiformis</name>
    <dbReference type="NCBI Taxonomy" id="48464"/>
    <lineage>
        <taxon>Bacteria</taxon>
        <taxon>Pseudomonadati</taxon>
        <taxon>Verrucomicrobiota</taxon>
        <taxon>Verrucomicrobiia</taxon>
        <taxon>Verrucomicrobiales</taxon>
        <taxon>Verrucomicrobiaceae</taxon>
        <taxon>Prosthecobacter</taxon>
    </lineage>
</organism>
<protein>
    <submittedName>
        <fullName evidence="1">Uncharacterized protein UPF0175</fullName>
    </submittedName>
</protein>
<accession>A0A4R7S732</accession>
<dbReference type="AlphaFoldDB" id="A0A4R7S732"/>
<keyword evidence="2" id="KW-1185">Reference proteome</keyword>
<dbReference type="RefSeq" id="WP_133794875.1">
    <property type="nucleotide sequence ID" value="NZ_SOCA01000002.1"/>
</dbReference>
<evidence type="ECO:0000313" key="1">
    <source>
        <dbReference type="EMBL" id="TDU73388.1"/>
    </source>
</evidence>
<gene>
    <name evidence="1" type="ORF">EI77_01858</name>
</gene>
<sequence>MRSQRKICLSCRCAYYQLRTIALNLPDFVFASLREEGGDIVRSAEQTRICGLYREGRLSSTDAMNSLGITSRIAFETLVARHHAERDWTDEEVSLELETIQQRNHP</sequence>
<reference evidence="1 2" key="1">
    <citation type="submission" date="2019-03" db="EMBL/GenBank/DDBJ databases">
        <title>Genomic Encyclopedia of Archaeal and Bacterial Type Strains, Phase II (KMG-II): from individual species to whole genera.</title>
        <authorList>
            <person name="Goeker M."/>
        </authorList>
    </citation>
    <scope>NUCLEOTIDE SEQUENCE [LARGE SCALE GENOMIC DNA]</scope>
    <source>
        <strain evidence="1 2">ATCC 25309</strain>
    </source>
</reference>
<evidence type="ECO:0000313" key="2">
    <source>
        <dbReference type="Proteomes" id="UP000295662"/>
    </source>
</evidence>
<proteinExistence type="predicted"/>
<dbReference type="InterPro" id="IPR005368">
    <property type="entry name" value="UPF0175"/>
</dbReference>
<dbReference type="Pfam" id="PF03683">
    <property type="entry name" value="UPF0175"/>
    <property type="match status" value="1"/>
</dbReference>
<dbReference type="Proteomes" id="UP000295662">
    <property type="component" value="Unassembled WGS sequence"/>
</dbReference>
<comment type="caution">
    <text evidence="1">The sequence shown here is derived from an EMBL/GenBank/DDBJ whole genome shotgun (WGS) entry which is preliminary data.</text>
</comment>
<name>A0A4R7S732_9BACT</name>